<feature type="region of interest" description="Disordered" evidence="11">
    <location>
        <begin position="804"/>
        <end position="850"/>
    </location>
</feature>
<dbReference type="Gene3D" id="1.20.58.150">
    <property type="entry name" value="ANTH domain"/>
    <property type="match status" value="1"/>
</dbReference>
<dbReference type="SMART" id="SM00273">
    <property type="entry name" value="ENTH"/>
    <property type="match status" value="1"/>
</dbReference>
<evidence type="ECO:0000256" key="4">
    <source>
        <dbReference type="ARBA" id="ARBA00008011"/>
    </source>
</evidence>
<dbReference type="GO" id="GO:0032050">
    <property type="term" value="F:clathrin heavy chain binding"/>
    <property type="evidence" value="ECO:0007669"/>
    <property type="project" value="TreeGrafter"/>
</dbReference>
<dbReference type="GO" id="GO:0040011">
    <property type="term" value="P:locomotion"/>
    <property type="evidence" value="ECO:0007669"/>
    <property type="project" value="UniProtKB-ARBA"/>
</dbReference>
<evidence type="ECO:0000256" key="3">
    <source>
        <dbReference type="ARBA" id="ARBA00004600"/>
    </source>
</evidence>
<keyword evidence="9" id="KW-0968">Cytoplasmic vesicle</keyword>
<feature type="region of interest" description="Disordered" evidence="11">
    <location>
        <begin position="400"/>
        <end position="432"/>
    </location>
</feature>
<keyword evidence="5" id="KW-0254">Endocytosis</keyword>
<dbReference type="Pfam" id="PF07651">
    <property type="entry name" value="ANTH"/>
    <property type="match status" value="1"/>
</dbReference>
<organism evidence="13 14">
    <name type="scientific">Larinioides sclopetarius</name>
    <dbReference type="NCBI Taxonomy" id="280406"/>
    <lineage>
        <taxon>Eukaryota</taxon>
        <taxon>Metazoa</taxon>
        <taxon>Ecdysozoa</taxon>
        <taxon>Arthropoda</taxon>
        <taxon>Chelicerata</taxon>
        <taxon>Arachnida</taxon>
        <taxon>Araneae</taxon>
        <taxon>Araneomorphae</taxon>
        <taxon>Entelegynae</taxon>
        <taxon>Araneoidea</taxon>
        <taxon>Araneidae</taxon>
        <taxon>Larinioides</taxon>
    </lineage>
</organism>
<keyword evidence="14" id="KW-1185">Reference proteome</keyword>
<feature type="region of interest" description="Disordered" evidence="11">
    <location>
        <begin position="863"/>
        <end position="888"/>
    </location>
</feature>
<dbReference type="SUPFAM" id="SSF89009">
    <property type="entry name" value="GAT-like domain"/>
    <property type="match status" value="1"/>
</dbReference>
<proteinExistence type="inferred from homology"/>
<sequence length="1064" mass="111395">MSGQTLNDRLTAARHALAGQGLARIVCKATTEEVIGPKKKHLDYLLHCTNEPNVSIPQLANLLIERTQNTNWVVVFKALITVHHLMCYGNERFTQYLASSNCTFQLGGFLDKVGVQSYDMSTFIRRYAKYLNEKAVSYRTVAFDFCKCKRGKDDGMLRTMNTEQLLKTLPALQTQLDALLEFDCSTNDLTNGVVNSCFMLLFRDLVRLFACYNDGIINLLGKYFDMNKKHARDALDIYKKFLIRMDRVAEFLKVAENIGIDKGDIPDLTKIARRCGNLPIFISKHAPSSLLEALEQHLATLEGRKGSTSAASAAARATNVQNAVNALTHTSHAFSSAGENSPQQEVNGMKVDESVRKAVEEEAEIMNQLKQFTRFDNDSPLLWEQPAWEDSERRLKEMTASGEVISPPAGSVKTNPFLSSPSEPPASTTPSANQKIMDLFNTSAEPISTSAANGSVTPSDDLLCLNNNLSSNPFADSLFGSQSQTKPQQQEQITFAAFANGFGSSTTDAFASDASFAAAFGDSPTAANQDTPADNAAITPAAPETNTVKLSLPVMEPFGGRSTSPSPTTELMRGAGTTPILSNAPEGGFGEAVETAEEAPAPAASTSEGKQSDLVWGNTTSEAPAPAVATPAAATTTSATDDFFGAPFEPTPTTTSVPTAVVTPLSVPPQTEAVDQDLFGFDNEICDLSDQPLSAQPCAPPPSPFGGLDIGLSPMGTASPDLRTQAIANAVGVAMPMPAQQQQRNPAASSGLEDLDFAISQAMQPKLSPVPAASPTFSSSFPGPRPAYVGQPFPVGVMPGLPLGSATPPASTSMTQLPGALAGTPTGRASSTPGYGTPPSGMSSPAKSISGVGVPMAGGFDAFGDTLQPHATVPKTTASQERTGGSSILKGDLDSTLVNLVSNLDINGPKQGLKKQSGHQWGSPKQPVKSTGPAGWTAPASVVPVSGGPQTGGWSASPQHGFPQMAQPAAATGQWGGVMGGSYPQQPASAGVFQQQQYMAGGVRPPMGAPVMGGMPPMGGMQPAAAMQQPAYGGGFVSQVPLMPAAGPGIPTQATSVNDPFGAL</sequence>
<dbReference type="Gene3D" id="1.25.40.90">
    <property type="match status" value="1"/>
</dbReference>
<keyword evidence="8" id="KW-0168">Coated pit</keyword>
<feature type="region of interest" description="Disordered" evidence="11">
    <location>
        <begin position="909"/>
        <end position="936"/>
    </location>
</feature>
<dbReference type="EMBL" id="CAXIEN010000463">
    <property type="protein sequence ID" value="CAL1298505.1"/>
    <property type="molecule type" value="Genomic_DNA"/>
</dbReference>
<dbReference type="GO" id="GO:0005545">
    <property type="term" value="F:1-phosphatidylinositol binding"/>
    <property type="evidence" value="ECO:0007669"/>
    <property type="project" value="InterPro"/>
</dbReference>
<feature type="domain" description="ENTH" evidence="12">
    <location>
        <begin position="14"/>
        <end position="145"/>
    </location>
</feature>
<name>A0AAV2BRE8_9ARAC</name>
<dbReference type="GO" id="GO:0016185">
    <property type="term" value="P:synaptic vesicle budding from presynaptic endocytic zone membrane"/>
    <property type="evidence" value="ECO:0007669"/>
    <property type="project" value="TreeGrafter"/>
</dbReference>
<dbReference type="GO" id="GO:0005794">
    <property type="term" value="C:Golgi apparatus"/>
    <property type="evidence" value="ECO:0007669"/>
    <property type="project" value="UniProtKB-SubCell"/>
</dbReference>
<gene>
    <name evidence="13" type="ORF">LARSCL_LOCUS20871</name>
</gene>
<evidence type="ECO:0000256" key="2">
    <source>
        <dbReference type="ARBA" id="ARBA00004555"/>
    </source>
</evidence>
<dbReference type="InterPro" id="IPR013809">
    <property type="entry name" value="ENTH"/>
</dbReference>
<dbReference type="GO" id="GO:0030136">
    <property type="term" value="C:clathrin-coated vesicle"/>
    <property type="evidence" value="ECO:0007669"/>
    <property type="project" value="UniProtKB-SubCell"/>
</dbReference>
<reference evidence="13 14" key="1">
    <citation type="submission" date="2024-04" db="EMBL/GenBank/DDBJ databases">
        <authorList>
            <person name="Rising A."/>
            <person name="Reimegard J."/>
            <person name="Sonavane S."/>
            <person name="Akerstrom W."/>
            <person name="Nylinder S."/>
            <person name="Hedman E."/>
            <person name="Kallberg Y."/>
        </authorList>
    </citation>
    <scope>NUCLEOTIDE SEQUENCE [LARGE SCALE GENOMIC DNA]</scope>
</reference>
<evidence type="ECO:0000256" key="10">
    <source>
        <dbReference type="ARBA" id="ARBA00064895"/>
    </source>
</evidence>
<feature type="region of interest" description="Disordered" evidence="11">
    <location>
        <begin position="554"/>
        <end position="577"/>
    </location>
</feature>
<evidence type="ECO:0000259" key="12">
    <source>
        <dbReference type="PROSITE" id="PS50942"/>
    </source>
</evidence>
<dbReference type="GO" id="GO:0000149">
    <property type="term" value="F:SNARE binding"/>
    <property type="evidence" value="ECO:0007669"/>
    <property type="project" value="TreeGrafter"/>
</dbReference>
<comment type="similarity">
    <text evidence="4">Belongs to the PICALM/SNAP91 family.</text>
</comment>
<dbReference type="GO" id="GO:0005905">
    <property type="term" value="C:clathrin-coated pit"/>
    <property type="evidence" value="ECO:0007669"/>
    <property type="project" value="UniProtKB-SubCell"/>
</dbReference>
<dbReference type="InterPro" id="IPR008942">
    <property type="entry name" value="ENTH_VHS"/>
</dbReference>
<evidence type="ECO:0000256" key="5">
    <source>
        <dbReference type="ARBA" id="ARBA00022583"/>
    </source>
</evidence>
<dbReference type="AlphaFoldDB" id="A0AAV2BRE8"/>
<comment type="subcellular location">
    <subcellularLocation>
        <location evidence="1">Cytoplasmic vesicle</location>
        <location evidence="1">Clathrin-coated vesicle</location>
    </subcellularLocation>
    <subcellularLocation>
        <location evidence="2">Golgi apparatus</location>
    </subcellularLocation>
    <subcellularLocation>
        <location evidence="3">Membrane</location>
        <location evidence="3">Clathrin-coated pit</location>
    </subcellularLocation>
</comment>
<keyword evidence="7" id="KW-0472">Membrane</keyword>
<dbReference type="GO" id="GO:0098894">
    <property type="term" value="C:extrinsic component of presynaptic endocytic zone membrane"/>
    <property type="evidence" value="ECO:0007669"/>
    <property type="project" value="TreeGrafter"/>
</dbReference>
<feature type="compositionally biased region" description="Polar residues" evidence="11">
    <location>
        <begin position="827"/>
        <end position="847"/>
    </location>
</feature>
<comment type="subunit">
    <text evidence="10">Binds clathrin and phosphatidylinositol 4,5-bisphosphate.</text>
</comment>
<evidence type="ECO:0000256" key="1">
    <source>
        <dbReference type="ARBA" id="ARBA00004132"/>
    </source>
</evidence>
<accession>A0AAV2BRE8</accession>
<dbReference type="PANTHER" id="PTHR22951:SF5">
    <property type="entry name" value="PHOSPHATIDYLINOSITOL-BINDING CLATHRIN ASSEMBLY PROTEIN LAP"/>
    <property type="match status" value="1"/>
</dbReference>
<evidence type="ECO:0000256" key="7">
    <source>
        <dbReference type="ARBA" id="ARBA00023136"/>
    </source>
</evidence>
<dbReference type="FunFam" id="1.25.40.90:FF:000017">
    <property type="entry name" value="Phosphatidylinositol-binding clathrin assembly protein LAP"/>
    <property type="match status" value="1"/>
</dbReference>
<feature type="compositionally biased region" description="Low complexity" evidence="11">
    <location>
        <begin position="419"/>
        <end position="432"/>
    </location>
</feature>
<dbReference type="SUPFAM" id="SSF48464">
    <property type="entry name" value="ENTH/VHS domain"/>
    <property type="match status" value="1"/>
</dbReference>
<dbReference type="GO" id="GO:0005546">
    <property type="term" value="F:phosphatidylinositol-4,5-bisphosphate binding"/>
    <property type="evidence" value="ECO:0007669"/>
    <property type="project" value="TreeGrafter"/>
</dbReference>
<feature type="compositionally biased region" description="Polar residues" evidence="11">
    <location>
        <begin position="874"/>
        <end position="886"/>
    </location>
</feature>
<protein>
    <recommendedName>
        <fullName evidence="12">ENTH domain-containing protein</fullName>
    </recommendedName>
</protein>
<dbReference type="PROSITE" id="PS50942">
    <property type="entry name" value="ENTH"/>
    <property type="match status" value="1"/>
</dbReference>
<dbReference type="InterPro" id="IPR011417">
    <property type="entry name" value="ANTH_dom"/>
</dbReference>
<evidence type="ECO:0000256" key="9">
    <source>
        <dbReference type="ARBA" id="ARBA00023329"/>
    </source>
</evidence>
<evidence type="ECO:0000313" key="13">
    <source>
        <dbReference type="EMBL" id="CAL1298505.1"/>
    </source>
</evidence>
<evidence type="ECO:0000313" key="14">
    <source>
        <dbReference type="Proteomes" id="UP001497382"/>
    </source>
</evidence>
<evidence type="ECO:0000256" key="8">
    <source>
        <dbReference type="ARBA" id="ARBA00023176"/>
    </source>
</evidence>
<dbReference type="Proteomes" id="UP001497382">
    <property type="component" value="Unassembled WGS sequence"/>
</dbReference>
<evidence type="ECO:0000256" key="6">
    <source>
        <dbReference type="ARBA" id="ARBA00023034"/>
    </source>
</evidence>
<keyword evidence="6" id="KW-0333">Golgi apparatus</keyword>
<dbReference type="GO" id="GO:0072583">
    <property type="term" value="P:clathrin-dependent endocytosis"/>
    <property type="evidence" value="ECO:0007669"/>
    <property type="project" value="InterPro"/>
</dbReference>
<evidence type="ECO:0000256" key="11">
    <source>
        <dbReference type="SAM" id="MobiDB-lite"/>
    </source>
</evidence>
<dbReference type="FunFam" id="1.20.58.150:FF:000001">
    <property type="entry name" value="phosphatidylinositol-binding clathrin assembly protein-like isoform X1"/>
    <property type="match status" value="1"/>
</dbReference>
<dbReference type="GO" id="GO:0048268">
    <property type="term" value="P:clathrin coat assembly"/>
    <property type="evidence" value="ECO:0007669"/>
    <property type="project" value="InterPro"/>
</dbReference>
<comment type="caution">
    <text evidence="13">The sequence shown here is derived from an EMBL/GenBank/DDBJ whole genome shotgun (WGS) entry which is preliminary data.</text>
</comment>
<dbReference type="GO" id="GO:0008021">
    <property type="term" value="C:synaptic vesicle"/>
    <property type="evidence" value="ECO:0007669"/>
    <property type="project" value="TreeGrafter"/>
</dbReference>
<dbReference type="InterPro" id="IPR014712">
    <property type="entry name" value="ANTH_dom_sf"/>
</dbReference>
<dbReference type="InterPro" id="IPR045192">
    <property type="entry name" value="AP180-like"/>
</dbReference>
<dbReference type="CDD" id="cd16985">
    <property type="entry name" value="ANTH_N_AP180"/>
    <property type="match status" value="1"/>
</dbReference>
<dbReference type="PANTHER" id="PTHR22951">
    <property type="entry name" value="CLATHRIN ASSEMBLY PROTEIN"/>
    <property type="match status" value="1"/>
</dbReference>